<proteinExistence type="predicted"/>
<comment type="caution">
    <text evidence="1">The sequence shown here is derived from an EMBL/GenBank/DDBJ whole genome shotgun (WGS) entry which is preliminary data.</text>
</comment>
<dbReference type="EMBL" id="PFEA01000047">
    <property type="protein sequence ID" value="PJE59655.1"/>
    <property type="molecule type" value="Genomic_DNA"/>
</dbReference>
<name>A0A2M8KIB3_9BACT</name>
<evidence type="ECO:0000313" key="1">
    <source>
        <dbReference type="EMBL" id="PJE59655.1"/>
    </source>
</evidence>
<dbReference type="InterPro" id="IPR036237">
    <property type="entry name" value="Xyl_isomerase-like_sf"/>
</dbReference>
<dbReference type="AlphaFoldDB" id="A0A2M8KIB3"/>
<dbReference type="Gene3D" id="3.20.20.150">
    <property type="entry name" value="Divalent-metal-dependent TIM barrel enzymes"/>
    <property type="match status" value="1"/>
</dbReference>
<accession>A0A2M8KIB3</accession>
<protein>
    <recommendedName>
        <fullName evidence="3">Xylose isomerase-like TIM barrel domain-containing protein</fullName>
    </recommendedName>
</protein>
<gene>
    <name evidence="1" type="ORF">COU85_02470</name>
</gene>
<dbReference type="Proteomes" id="UP000231086">
    <property type="component" value="Unassembled WGS sequence"/>
</dbReference>
<evidence type="ECO:0000313" key="2">
    <source>
        <dbReference type="Proteomes" id="UP000231086"/>
    </source>
</evidence>
<organism evidence="1 2">
    <name type="scientific">Candidatus Portnoybacteria bacterium CG10_big_fil_rev_8_21_14_0_10_44_7</name>
    <dbReference type="NCBI Taxonomy" id="1974816"/>
    <lineage>
        <taxon>Bacteria</taxon>
        <taxon>Candidatus Portnoyibacteriota</taxon>
    </lineage>
</organism>
<reference evidence="2" key="1">
    <citation type="submission" date="2017-09" db="EMBL/GenBank/DDBJ databases">
        <title>Depth-based differentiation of microbial function through sediment-hosted aquifers and enrichment of novel symbionts in the deep terrestrial subsurface.</title>
        <authorList>
            <person name="Probst A.J."/>
            <person name="Ladd B."/>
            <person name="Jarett J.K."/>
            <person name="Geller-Mcgrath D.E."/>
            <person name="Sieber C.M.K."/>
            <person name="Emerson J.B."/>
            <person name="Anantharaman K."/>
            <person name="Thomas B.C."/>
            <person name="Malmstrom R."/>
            <person name="Stieglmeier M."/>
            <person name="Klingl A."/>
            <person name="Woyke T."/>
            <person name="Ryan C.M."/>
            <person name="Banfield J.F."/>
        </authorList>
    </citation>
    <scope>NUCLEOTIDE SEQUENCE [LARGE SCALE GENOMIC DNA]</scope>
</reference>
<dbReference type="SUPFAM" id="SSF51658">
    <property type="entry name" value="Xylose isomerase-like"/>
    <property type="match status" value="1"/>
</dbReference>
<sequence length="179" mass="20682">MSLAQLDKNDLANFQFKSLHLPSDATIKKIGELQQRFSFNQIVIHPDRVTDWDKLKTSSLPLSIENMDFRKKIGKTVKELQQFIRASKLKLTLDVNHCFSINPTMELAQEFWSVFKEHISYFHLSGFGPNLHEPLVVTGQKQLIDFVSGKNRPIIIESVCRNQDQATEEFNFVKNYLGL</sequence>
<evidence type="ECO:0008006" key="3">
    <source>
        <dbReference type="Google" id="ProtNLM"/>
    </source>
</evidence>